<dbReference type="EMBL" id="BBML01000002">
    <property type="protein sequence ID" value="GAK96267.1"/>
    <property type="molecule type" value="Genomic_DNA"/>
</dbReference>
<protein>
    <submittedName>
        <fullName evidence="1">Uncharacterized protein</fullName>
    </submittedName>
</protein>
<reference evidence="1" key="1">
    <citation type="journal article" date="2014" name="Genome Announc.">
        <title>Draft Genome Sequences of Marine Flavobacterium Nonlabens Strains NR17, NR24, NR27, NR32, NR33, and Ara13.</title>
        <authorList>
            <person name="Nakanishi M."/>
            <person name="Meirelles P."/>
            <person name="Suzuki R."/>
            <person name="Takatani N."/>
            <person name="Mino S."/>
            <person name="Suda W."/>
            <person name="Oshima K."/>
            <person name="Hattori M."/>
            <person name="Ohkuma M."/>
            <person name="Hosokawa M."/>
            <person name="Miyashita K."/>
            <person name="Thompson F.L."/>
            <person name="Niwa A."/>
            <person name="Sawabe T."/>
            <person name="Sawabe T."/>
        </authorList>
    </citation>
    <scope>NUCLEOTIDE SEQUENCE [LARGE SCALE GENOMIC DNA]</scope>
    <source>
        <strain evidence="1">JCM 19294</strain>
    </source>
</reference>
<dbReference type="Proteomes" id="UP000029221">
    <property type="component" value="Unassembled WGS sequence"/>
</dbReference>
<accession>A0A090Q251</accession>
<dbReference type="PROSITE" id="PS51257">
    <property type="entry name" value="PROKAR_LIPOPROTEIN"/>
    <property type="match status" value="1"/>
</dbReference>
<sequence length="191" mass="21399">MKWILSIIASLFLIGACAYYSPEEVEYKVEIGFTSNVTRDFQNAVFEEVAQYLKTTNEDITLIRSGNSIKIELRSDSENAEKWRAQVAQVVQNYFTIRLQGYEGSVDVSVAQVLENEIPSSGLGDDVVVFEMKNSLERTPQSVLHAIELEAWILSSNYRLTAHTFNNYNSGISGSFIDQLPDSRAGPIAFV</sequence>
<dbReference type="RefSeq" id="WP_042277470.1">
    <property type="nucleotide sequence ID" value="NZ_BBML01000002.1"/>
</dbReference>
<gene>
    <name evidence="1" type="ORF">JCM19294_1780</name>
</gene>
<evidence type="ECO:0000313" key="2">
    <source>
        <dbReference type="Proteomes" id="UP000029221"/>
    </source>
</evidence>
<organism evidence="1 2">
    <name type="scientific">Nonlabens tegetincola</name>
    <dbReference type="NCBI Taxonomy" id="323273"/>
    <lineage>
        <taxon>Bacteria</taxon>
        <taxon>Pseudomonadati</taxon>
        <taxon>Bacteroidota</taxon>
        <taxon>Flavobacteriia</taxon>
        <taxon>Flavobacteriales</taxon>
        <taxon>Flavobacteriaceae</taxon>
        <taxon>Nonlabens</taxon>
    </lineage>
</organism>
<evidence type="ECO:0000313" key="1">
    <source>
        <dbReference type="EMBL" id="GAK96267.1"/>
    </source>
</evidence>
<keyword evidence="2" id="KW-1185">Reference proteome</keyword>
<dbReference type="STRING" id="319236.BST91_08830"/>
<comment type="caution">
    <text evidence="1">The sequence shown here is derived from an EMBL/GenBank/DDBJ whole genome shotgun (WGS) entry which is preliminary data.</text>
</comment>
<proteinExistence type="predicted"/>
<name>A0A090Q251_9FLAO</name>
<dbReference type="AlphaFoldDB" id="A0A090Q251"/>